<evidence type="ECO:0000313" key="2">
    <source>
        <dbReference type="EMBL" id="OOV85146.1"/>
    </source>
</evidence>
<sequence>MGLGYGAGAIAFIIMCFSVLLVIFVIPAWLYWNAWQKKQQKLSKYHPKLDKTVKWGLSTLLIFPIFVLLSYAEIAFSNHQSDRAYQEYMAQIIIQLKQPLVYGEVILPQGTWINRSFETNYTLEQMTDIRQGLTSARFPELIQIAGFAVIAFELDRHLLLELAHDHTVVINNQKEICPAGWLLELGGSGYPSTEQLYSLNFDWFTPSRWQPINCFDGEGIIVLESKHFS</sequence>
<keyword evidence="1" id="KW-0472">Membrane</keyword>
<accession>A0A1T1H5N6</accession>
<feature type="transmembrane region" description="Helical" evidence="1">
    <location>
        <begin position="53"/>
        <end position="72"/>
    </location>
</feature>
<feature type="transmembrane region" description="Helical" evidence="1">
    <location>
        <begin position="6"/>
        <end position="32"/>
    </location>
</feature>
<proteinExistence type="predicted"/>
<gene>
    <name evidence="2" type="ORF">B1202_00390</name>
</gene>
<keyword evidence="3" id="KW-1185">Reference proteome</keyword>
<keyword evidence="1" id="KW-1133">Transmembrane helix</keyword>
<evidence type="ECO:0000256" key="1">
    <source>
        <dbReference type="SAM" id="Phobius"/>
    </source>
</evidence>
<reference evidence="2 3" key="1">
    <citation type="submission" date="2017-02" db="EMBL/GenBank/DDBJ databases">
        <title>Acinetobacter sp. ANC 4945, whole genome shotgun sequencing project.</title>
        <authorList>
            <person name="Radolfova-Krizova L."/>
            <person name="Al Atrouni A."/>
            <person name="Nemec A."/>
        </authorList>
    </citation>
    <scope>NUCLEOTIDE SEQUENCE [LARGE SCALE GENOMIC DNA]</scope>
    <source>
        <strain evidence="2 3">ANC 4945</strain>
    </source>
</reference>
<protein>
    <submittedName>
        <fullName evidence="2">Uncharacterized protein</fullName>
    </submittedName>
</protein>
<keyword evidence="1" id="KW-0812">Transmembrane</keyword>
<evidence type="ECO:0000313" key="3">
    <source>
        <dbReference type="Proteomes" id="UP000191160"/>
    </source>
</evidence>
<dbReference type="AlphaFoldDB" id="A0A1T1H5N6"/>
<name>A0A1T1H5N6_9GAMM</name>
<comment type="caution">
    <text evidence="2">The sequence shown here is derived from an EMBL/GenBank/DDBJ whole genome shotgun (WGS) entry which is preliminary data.</text>
</comment>
<organism evidence="2 3">
    <name type="scientific">Acinetobacter amyesii</name>
    <dbReference type="NCBI Taxonomy" id="2942470"/>
    <lineage>
        <taxon>Bacteria</taxon>
        <taxon>Pseudomonadati</taxon>
        <taxon>Pseudomonadota</taxon>
        <taxon>Gammaproteobacteria</taxon>
        <taxon>Moraxellales</taxon>
        <taxon>Moraxellaceae</taxon>
        <taxon>Acinetobacter</taxon>
    </lineage>
</organism>
<dbReference type="Proteomes" id="UP000191160">
    <property type="component" value="Unassembled WGS sequence"/>
</dbReference>
<dbReference type="RefSeq" id="WP_078188556.1">
    <property type="nucleotide sequence ID" value="NZ_JAMCOZ010000012.1"/>
</dbReference>
<dbReference type="EMBL" id="MVKX01000001">
    <property type="protein sequence ID" value="OOV85146.1"/>
    <property type="molecule type" value="Genomic_DNA"/>
</dbReference>